<dbReference type="Pfam" id="PF04383">
    <property type="entry name" value="KilA-N"/>
    <property type="match status" value="1"/>
</dbReference>
<feature type="coiled-coil region" evidence="1">
    <location>
        <begin position="139"/>
        <end position="191"/>
    </location>
</feature>
<dbReference type="SMART" id="SM01252">
    <property type="entry name" value="KilA-N"/>
    <property type="match status" value="1"/>
</dbReference>
<dbReference type="InterPro" id="IPR017880">
    <property type="entry name" value="KilA_N"/>
</dbReference>
<protein>
    <submittedName>
        <fullName evidence="3">KilA N domain protein</fullName>
    </submittedName>
</protein>
<sequence length="192" mass="23089">MDFSDLVTREIDERFCYIKYDTFELIMMKENNYVNATKLCILGNKRFRDWLRLDGSKDLIKKVEEMNGLWKIKSSRADLRGMIVEVKNESKGKHQYEVAGSYVHQDLLPHIASWISPLFAVKVSKIINCYVSGKYEFKLKEREEEIRKRENKIDELMELLYKFNDKYDRDIAKADERYREQRKEAKEHKKTK</sequence>
<dbReference type="EMBL" id="OQ865376">
    <property type="protein sequence ID" value="WHV01276.1"/>
    <property type="molecule type" value="Genomic_DNA"/>
</dbReference>
<name>A0AAT9UPR3_9POXV</name>
<gene>
    <name evidence="3" type="ORF">CDPV99-160</name>
</gene>
<dbReference type="InterPro" id="IPR018004">
    <property type="entry name" value="KilA/APSES_HTH"/>
</dbReference>
<evidence type="ECO:0000259" key="2">
    <source>
        <dbReference type="PROSITE" id="PS51301"/>
    </source>
</evidence>
<accession>A0AAT9UPR3</accession>
<evidence type="ECO:0000256" key="1">
    <source>
        <dbReference type="SAM" id="Coils"/>
    </source>
</evidence>
<feature type="domain" description="KilA-N" evidence="2">
    <location>
        <begin position="14"/>
        <end position="130"/>
    </location>
</feature>
<proteinExistence type="predicted"/>
<reference evidence="3" key="1">
    <citation type="submission" date="2023-04" db="EMBL/GenBank/DDBJ databases">
        <title>Genomic characterization of avipoxvirus isolates from Andean condor (Vultur gryphus).</title>
        <authorList>
            <person name="Butt S.L."/>
            <person name="Do Nascimento G.M."/>
            <person name="Tripathy D.N."/>
            <person name="Diel D.G."/>
        </authorList>
    </citation>
    <scope>NUCLEOTIDE SEQUENCE</scope>
    <source>
        <strain evidence="3">CDPV99</strain>
    </source>
</reference>
<organism evidence="3">
    <name type="scientific">Condorpox virus</name>
    <dbReference type="NCBI Taxonomy" id="3049970"/>
    <lineage>
        <taxon>Viruses</taxon>
        <taxon>Varidnaviria</taxon>
        <taxon>Bamfordvirae</taxon>
        <taxon>Nucleocytoviricota</taxon>
        <taxon>Pokkesviricetes</taxon>
        <taxon>Chitovirales</taxon>
        <taxon>Poxviridae</taxon>
        <taxon>Chordopoxvirinae</taxon>
        <taxon>Avipoxvirus</taxon>
    </lineage>
</organism>
<dbReference type="PROSITE" id="PS51301">
    <property type="entry name" value="KILA_N"/>
    <property type="match status" value="1"/>
</dbReference>
<evidence type="ECO:0000313" key="3">
    <source>
        <dbReference type="EMBL" id="WHV01276.1"/>
    </source>
</evidence>
<keyword evidence="1" id="KW-0175">Coiled coil</keyword>